<dbReference type="SMART" id="SM00530">
    <property type="entry name" value="HTH_XRE"/>
    <property type="match status" value="1"/>
</dbReference>
<dbReference type="InterPro" id="IPR010982">
    <property type="entry name" value="Lambda_DNA-bd_dom_sf"/>
</dbReference>
<organism evidence="3 4">
    <name type="scientific">Ligilactobacillus salivarius</name>
    <dbReference type="NCBI Taxonomy" id="1624"/>
    <lineage>
        <taxon>Bacteria</taxon>
        <taxon>Bacillati</taxon>
        <taxon>Bacillota</taxon>
        <taxon>Bacilli</taxon>
        <taxon>Lactobacillales</taxon>
        <taxon>Lactobacillaceae</taxon>
        <taxon>Ligilactobacillus</taxon>
    </lineage>
</organism>
<dbReference type="Proteomes" id="UP000195378">
    <property type="component" value="Chromosome"/>
</dbReference>
<evidence type="ECO:0000313" key="4">
    <source>
        <dbReference type="Proteomes" id="UP000195378"/>
    </source>
</evidence>
<name>A0A1Y0F8M3_9LACO</name>
<feature type="domain" description="HTH cro/C1-type" evidence="2">
    <location>
        <begin position="12"/>
        <end position="66"/>
    </location>
</feature>
<gene>
    <name evidence="3" type="ORF">B7R82_06725</name>
</gene>
<dbReference type="AlphaFoldDB" id="A0A1Y0F8M3"/>
<evidence type="ECO:0000313" key="3">
    <source>
        <dbReference type="EMBL" id="ARU19700.1"/>
    </source>
</evidence>
<dbReference type="GO" id="GO:0005829">
    <property type="term" value="C:cytosol"/>
    <property type="evidence" value="ECO:0007669"/>
    <property type="project" value="TreeGrafter"/>
</dbReference>
<keyword evidence="1" id="KW-0238">DNA-binding</keyword>
<dbReference type="PANTHER" id="PTHR46797">
    <property type="entry name" value="HTH-TYPE TRANSCRIPTIONAL REGULATOR"/>
    <property type="match status" value="1"/>
</dbReference>
<evidence type="ECO:0000256" key="1">
    <source>
        <dbReference type="ARBA" id="ARBA00023125"/>
    </source>
</evidence>
<dbReference type="InterPro" id="IPR050807">
    <property type="entry name" value="TransReg_Diox_bact_type"/>
</dbReference>
<reference evidence="3 4" key="1">
    <citation type="submission" date="2017-04" db="EMBL/GenBank/DDBJ databases">
        <title>Complete genome sequence of Lactobacillus salivarius ZLS006, a probiotic strain isolated from healthy piglet.</title>
        <authorList>
            <person name="Zhang D."/>
        </authorList>
    </citation>
    <scope>NUCLEOTIDE SEQUENCE [LARGE SCALE GENOMIC DNA]</scope>
    <source>
        <strain evidence="3 4">ZLS006</strain>
    </source>
</reference>
<dbReference type="GO" id="GO:0003677">
    <property type="term" value="F:DNA binding"/>
    <property type="evidence" value="ECO:0007669"/>
    <property type="project" value="UniProtKB-KW"/>
</dbReference>
<dbReference type="EMBL" id="CP020858">
    <property type="protein sequence ID" value="ARU19700.1"/>
    <property type="molecule type" value="Genomic_DNA"/>
</dbReference>
<dbReference type="InterPro" id="IPR001387">
    <property type="entry name" value="Cro/C1-type_HTH"/>
</dbReference>
<proteinExistence type="predicted"/>
<dbReference type="Gene3D" id="1.10.260.40">
    <property type="entry name" value="lambda repressor-like DNA-binding domains"/>
    <property type="match status" value="1"/>
</dbReference>
<accession>A0A1Y0F8M3</accession>
<evidence type="ECO:0000259" key="2">
    <source>
        <dbReference type="PROSITE" id="PS50943"/>
    </source>
</evidence>
<dbReference type="Pfam" id="PF01381">
    <property type="entry name" value="HTH_3"/>
    <property type="match status" value="1"/>
</dbReference>
<dbReference type="PANTHER" id="PTHR46797:SF1">
    <property type="entry name" value="METHYLPHOSPHONATE SYNTHASE"/>
    <property type="match status" value="1"/>
</dbReference>
<dbReference type="GO" id="GO:0003700">
    <property type="term" value="F:DNA-binding transcription factor activity"/>
    <property type="evidence" value="ECO:0007669"/>
    <property type="project" value="TreeGrafter"/>
</dbReference>
<dbReference type="SUPFAM" id="SSF47413">
    <property type="entry name" value="lambda repressor-like DNA-binding domains"/>
    <property type="match status" value="1"/>
</dbReference>
<dbReference type="CDD" id="cd00093">
    <property type="entry name" value="HTH_XRE"/>
    <property type="match status" value="1"/>
</dbReference>
<sequence length="253" mass="29156">MLVKVVLIMNKIRELRKERKLTLKQVSKDTNIPISTLSSYENGDRKPKIDKIRGLANYFGVSIYYLQGISEDKDWTPEKLRNMQIKEFNDKYEYDKKMIDTIPDEIKLILSHIDGNFSALQEMLLSSGKKNDNAISSNVLLMCIISNLIEKILEKLGKSYFPSKNNDISEVDNEKMINLSMKYAVILMDATNKIDEYNPKESKVKWSDVVDILDIDIIDLLNNNGDKVIKLINDSEDKVIDLLKSKKNSKDNK</sequence>
<dbReference type="PROSITE" id="PS50943">
    <property type="entry name" value="HTH_CROC1"/>
    <property type="match status" value="1"/>
</dbReference>
<protein>
    <recommendedName>
        <fullName evidence="2">HTH cro/C1-type domain-containing protein</fullName>
    </recommendedName>
</protein>